<dbReference type="InterPro" id="IPR000515">
    <property type="entry name" value="MetI-like"/>
</dbReference>
<dbReference type="AlphaFoldDB" id="A0A508X9C9"/>
<dbReference type="EMBL" id="CABFNB010000129">
    <property type="protein sequence ID" value="VTZ64503.1"/>
    <property type="molecule type" value="Genomic_DNA"/>
</dbReference>
<keyword evidence="5" id="KW-0813">Transport</keyword>
<dbReference type="InterPro" id="IPR035906">
    <property type="entry name" value="MetI-like_sf"/>
</dbReference>
<dbReference type="SUPFAM" id="SSF161098">
    <property type="entry name" value="MetI-like"/>
    <property type="match status" value="2"/>
</dbReference>
<proteinExistence type="inferred from homology"/>
<feature type="transmembrane region" description="Helical" evidence="5">
    <location>
        <begin position="302"/>
        <end position="326"/>
    </location>
</feature>
<feature type="transmembrane region" description="Helical" evidence="5">
    <location>
        <begin position="530"/>
        <end position="556"/>
    </location>
</feature>
<dbReference type="Pfam" id="PF00528">
    <property type="entry name" value="BPD_transp_1"/>
    <property type="match status" value="2"/>
</dbReference>
<dbReference type="CDD" id="cd06261">
    <property type="entry name" value="TM_PBP2"/>
    <property type="match status" value="2"/>
</dbReference>
<dbReference type="InterPro" id="IPR017664">
    <property type="entry name" value="AminoethylPonate_ABC_perm-1"/>
</dbReference>
<dbReference type="Proteomes" id="UP000507954">
    <property type="component" value="Unassembled WGS sequence"/>
</dbReference>
<evidence type="ECO:0000313" key="8">
    <source>
        <dbReference type="EMBL" id="VTZ64503.1"/>
    </source>
</evidence>
<dbReference type="GO" id="GO:0055085">
    <property type="term" value="P:transmembrane transport"/>
    <property type="evidence" value="ECO:0007669"/>
    <property type="project" value="InterPro"/>
</dbReference>
<keyword evidence="2 5" id="KW-0812">Transmembrane</keyword>
<feature type="transmembrane region" description="Helical" evidence="5">
    <location>
        <begin position="577"/>
        <end position="599"/>
    </location>
</feature>
<evidence type="ECO:0000313" key="7">
    <source>
        <dbReference type="EMBL" id="PLU10024.1"/>
    </source>
</evidence>
<reference evidence="7 9" key="2">
    <citation type="journal article" date="2018" name="FEMS Microbiol. Ecol.">
        <title>Co-invading symbiotic mutualists of Medicago polymorpha retain high ancestral diversity and contain diverse accessory genomes.</title>
        <authorList>
            <person name="Porter S.S."/>
            <person name="Faber-Hammond J.J."/>
            <person name="Friesen M.L."/>
        </authorList>
    </citation>
    <scope>NUCLEOTIDE SEQUENCE [LARGE SCALE GENOMIC DNA]</scope>
    <source>
        <strain evidence="7 9">Str16</strain>
    </source>
</reference>
<evidence type="ECO:0000259" key="6">
    <source>
        <dbReference type="PROSITE" id="PS50928"/>
    </source>
</evidence>
<gene>
    <name evidence="7" type="ORF">BMJ33_00030</name>
    <name evidence="8" type="ORF">EMEDMD4_600049</name>
</gene>
<feature type="transmembrane region" description="Helical" evidence="5">
    <location>
        <begin position="464"/>
        <end position="483"/>
    </location>
</feature>
<keyword evidence="9" id="KW-1185">Reference proteome</keyword>
<feature type="domain" description="ABC transmembrane type-1" evidence="6">
    <location>
        <begin position="458"/>
        <end position="653"/>
    </location>
</feature>
<evidence type="ECO:0000256" key="5">
    <source>
        <dbReference type="RuleBase" id="RU363032"/>
    </source>
</evidence>
<evidence type="ECO:0000256" key="3">
    <source>
        <dbReference type="ARBA" id="ARBA00022989"/>
    </source>
</evidence>
<reference evidence="8" key="3">
    <citation type="submission" date="2019-06" db="EMBL/GenBank/DDBJ databases">
        <authorList>
            <person name="Le Quere A."/>
            <person name="Colella S."/>
        </authorList>
    </citation>
    <scope>NUCLEOTIDE SEQUENCE</scope>
    <source>
        <strain evidence="8">EmedicaeMD41</strain>
    </source>
</reference>
<dbReference type="EMBL" id="NBUC01000001">
    <property type="protein sequence ID" value="PLU10024.1"/>
    <property type="molecule type" value="Genomic_DNA"/>
</dbReference>
<dbReference type="RefSeq" id="WP_101777695.1">
    <property type="nucleotide sequence ID" value="NZ_CABFNB010000129.1"/>
</dbReference>
<sequence length="682" mass="74303">MTLAVDFLPPGRALRQQISGDDRLKRAVMFVVGIYLVIALAIPLFVMLSKSLSTYTFDLHQFEFQVSDESGGGWSDPVTAAALNTAIAAFPESDLEAGADGRLQAAKLFADFSFRSPVRYRIRGTSEEAHFLAGSQLVRGTEWKEYDSNHFRRVMLRPSRSVGLSNFTEYFSTPSLVRSIKNSVMIALISTAVTLTVAFGLAYALNRSRMRGKGAFKLIVTVPILVPSLLPGIALVYLFGNQGVFKDLLLGHSIYGPLGIVVGSVFFTLPHAFLIISTALSVADARHYEAATSLRASRWRTFWTVTVPGARYGLISAAFVVFTLVITDFGLPKVIGGQYGMLAVDIYKQVIGQQNFEMGAVVSVILLIPAFLAFAVDRMTQRRQVALLSARAVPFEPKPRRGFDAACFAFCSLVAIFVLGMIGMCQVAALVKFWPYDLSLSLRNYAFDLMDGGGWDAYYNSIRLALMTAVIGSLIVFTGAYMVEKTKGFGLGRGAFHMLAMLPMAVPGMVLGLAYIFFFNNPGNPLHGIYGTMAILVLCTVTHFYTVAHLTALTALKQLDPEFEAVADSLKIPFYKLFFRVTLPVCLPALLEIAIYLFVNAMTTVSAVVFLYATDTKLASVAILNMDDAGDIAPAAAMGMMIFYTNVAAKLLHAVVARLLLARTQGWRQVSQTAVATANSPA</sequence>
<dbReference type="GO" id="GO:0005886">
    <property type="term" value="C:plasma membrane"/>
    <property type="evidence" value="ECO:0007669"/>
    <property type="project" value="UniProtKB-SubCell"/>
</dbReference>
<feature type="transmembrane region" description="Helical" evidence="5">
    <location>
        <begin position="260"/>
        <end position="282"/>
    </location>
</feature>
<feature type="transmembrane region" description="Helical" evidence="5">
    <location>
        <begin position="495"/>
        <end position="518"/>
    </location>
</feature>
<comment type="similarity">
    <text evidence="5">Belongs to the binding-protein-dependent transport system permease family.</text>
</comment>
<feature type="transmembrane region" description="Helical" evidence="5">
    <location>
        <begin position="218"/>
        <end position="240"/>
    </location>
</feature>
<feature type="transmembrane region" description="Helical" evidence="5">
    <location>
        <begin position="358"/>
        <end position="376"/>
    </location>
</feature>
<feature type="transmembrane region" description="Helical" evidence="5">
    <location>
        <begin position="184"/>
        <end position="206"/>
    </location>
</feature>
<organism evidence="8">
    <name type="scientific">Sinorhizobium medicae</name>
    <dbReference type="NCBI Taxonomy" id="110321"/>
    <lineage>
        <taxon>Bacteria</taxon>
        <taxon>Pseudomonadati</taxon>
        <taxon>Pseudomonadota</taxon>
        <taxon>Alphaproteobacteria</taxon>
        <taxon>Hyphomicrobiales</taxon>
        <taxon>Rhizobiaceae</taxon>
        <taxon>Sinorhizobium/Ensifer group</taxon>
        <taxon>Sinorhizobium</taxon>
    </lineage>
</organism>
<name>A0A508X9C9_9HYPH</name>
<evidence type="ECO:0000256" key="4">
    <source>
        <dbReference type="ARBA" id="ARBA00023136"/>
    </source>
</evidence>
<evidence type="ECO:0000313" key="9">
    <source>
        <dbReference type="Proteomes" id="UP001190825"/>
    </source>
</evidence>
<dbReference type="Gene3D" id="1.10.3720.10">
    <property type="entry name" value="MetI-like"/>
    <property type="match status" value="2"/>
</dbReference>
<evidence type="ECO:0000256" key="1">
    <source>
        <dbReference type="ARBA" id="ARBA00004651"/>
    </source>
</evidence>
<dbReference type="PANTHER" id="PTHR43496">
    <property type="entry name" value="PROTEIN LPLB"/>
    <property type="match status" value="1"/>
</dbReference>
<dbReference type="PROSITE" id="PS50928">
    <property type="entry name" value="ABC_TM1"/>
    <property type="match status" value="2"/>
</dbReference>
<dbReference type="Proteomes" id="UP001190825">
    <property type="component" value="Unassembled WGS sequence"/>
</dbReference>
<accession>A0A508X9C9</accession>
<dbReference type="NCBIfam" id="TIGR03262">
    <property type="entry name" value="PhnU2"/>
    <property type="match status" value="1"/>
</dbReference>
<keyword evidence="3 5" id="KW-1133">Transmembrane helix</keyword>
<feature type="transmembrane region" description="Helical" evidence="5">
    <location>
        <begin position="27"/>
        <end position="48"/>
    </location>
</feature>
<dbReference type="PANTHER" id="PTHR43496:SF1">
    <property type="entry name" value="POLYGALACTURONAN_RHAMNOGALACTURONAN TRANSPORT SYSTEM PERMEASE PROTEIN YTEP"/>
    <property type="match status" value="1"/>
</dbReference>
<protein>
    <submittedName>
        <fullName evidence="8">Binding-protein-dependent transport systems inner membrane component</fullName>
    </submittedName>
    <submittedName>
        <fullName evidence="7">Iron ABC transporter permease</fullName>
    </submittedName>
</protein>
<keyword evidence="4 5" id="KW-0472">Membrane</keyword>
<comment type="subcellular location">
    <subcellularLocation>
        <location evidence="1 5">Cell membrane</location>
        <topology evidence="1 5">Multi-pass membrane protein</topology>
    </subcellularLocation>
</comment>
<evidence type="ECO:0000256" key="2">
    <source>
        <dbReference type="ARBA" id="ARBA00022692"/>
    </source>
</evidence>
<reference evidence="7" key="1">
    <citation type="submission" date="2017-04" db="EMBL/GenBank/DDBJ databases">
        <authorList>
            <person name="Porter S."/>
            <person name="Friesen M.L."/>
            <person name="Faber-Hammond J."/>
        </authorList>
    </citation>
    <scope>NUCLEOTIDE SEQUENCE</scope>
    <source>
        <strain evidence="7">Str16</strain>
    </source>
</reference>
<feature type="domain" description="ABC transmembrane type-1" evidence="6">
    <location>
        <begin position="180"/>
        <end position="377"/>
    </location>
</feature>
<feature type="transmembrane region" description="Helical" evidence="5">
    <location>
        <begin position="405"/>
        <end position="431"/>
    </location>
</feature>
<feature type="transmembrane region" description="Helical" evidence="5">
    <location>
        <begin position="641"/>
        <end position="661"/>
    </location>
</feature>